<evidence type="ECO:0000313" key="1">
    <source>
        <dbReference type="EMBL" id="EIE80906.1"/>
    </source>
</evidence>
<dbReference type="InParanoid" id="I1BXH6"/>
<dbReference type="AlphaFoldDB" id="I1BXH6"/>
<proteinExistence type="predicted"/>
<dbReference type="EMBL" id="CH476735">
    <property type="protein sequence ID" value="EIE80906.1"/>
    <property type="molecule type" value="Genomic_DNA"/>
</dbReference>
<organism evidence="1 2">
    <name type="scientific">Rhizopus delemar (strain RA 99-880 / ATCC MYA-4621 / FGSC 9543 / NRRL 43880)</name>
    <name type="common">Mucormycosis agent</name>
    <name type="synonym">Rhizopus arrhizus var. delemar</name>
    <dbReference type="NCBI Taxonomy" id="246409"/>
    <lineage>
        <taxon>Eukaryota</taxon>
        <taxon>Fungi</taxon>
        <taxon>Fungi incertae sedis</taxon>
        <taxon>Mucoromycota</taxon>
        <taxon>Mucoromycotina</taxon>
        <taxon>Mucoromycetes</taxon>
        <taxon>Mucorales</taxon>
        <taxon>Mucorineae</taxon>
        <taxon>Rhizopodaceae</taxon>
        <taxon>Rhizopus</taxon>
    </lineage>
</organism>
<protein>
    <submittedName>
        <fullName evidence="1">Uncharacterized protein</fullName>
    </submittedName>
</protein>
<reference evidence="1 2" key="1">
    <citation type="journal article" date="2009" name="PLoS Genet.">
        <title>Genomic analysis of the basal lineage fungus Rhizopus oryzae reveals a whole-genome duplication.</title>
        <authorList>
            <person name="Ma L.-J."/>
            <person name="Ibrahim A.S."/>
            <person name="Skory C."/>
            <person name="Grabherr M.G."/>
            <person name="Burger G."/>
            <person name="Butler M."/>
            <person name="Elias M."/>
            <person name="Idnurm A."/>
            <person name="Lang B.F."/>
            <person name="Sone T."/>
            <person name="Abe A."/>
            <person name="Calvo S.E."/>
            <person name="Corrochano L.M."/>
            <person name="Engels R."/>
            <person name="Fu J."/>
            <person name="Hansberg W."/>
            <person name="Kim J.-M."/>
            <person name="Kodira C.D."/>
            <person name="Koehrsen M.J."/>
            <person name="Liu B."/>
            <person name="Miranda-Saavedra D."/>
            <person name="O'Leary S."/>
            <person name="Ortiz-Castellanos L."/>
            <person name="Poulter R."/>
            <person name="Rodriguez-Romero J."/>
            <person name="Ruiz-Herrera J."/>
            <person name="Shen Y.-Q."/>
            <person name="Zeng Q."/>
            <person name="Galagan J."/>
            <person name="Birren B.W."/>
            <person name="Cuomo C.A."/>
            <person name="Wickes B.L."/>
        </authorList>
    </citation>
    <scope>NUCLEOTIDE SEQUENCE [LARGE SCALE GENOMIC DNA]</scope>
    <source>
        <strain evidence="2">RA 99-880 / ATCC MYA-4621 / FGSC 9543 / NRRL 43880</strain>
    </source>
</reference>
<name>I1BXH6_RHIO9</name>
<dbReference type="VEuPathDB" id="FungiDB:RO3G_05611"/>
<evidence type="ECO:0000313" key="2">
    <source>
        <dbReference type="Proteomes" id="UP000009138"/>
    </source>
</evidence>
<dbReference type="RefSeq" id="XP_067516302.1">
    <property type="nucleotide sequence ID" value="XM_067660201.1"/>
</dbReference>
<sequence>MYLEHSLSHTSFVNDNFWLPITSAEPKPIIRDNTQAIRTIVALKAALDTFGIKITLPFAVKISSSSNSSL</sequence>
<accession>I1BXH6</accession>
<keyword evidence="2" id="KW-1185">Reference proteome</keyword>
<gene>
    <name evidence="1" type="ORF">RO3G_05611</name>
</gene>
<dbReference type="GeneID" id="93612582"/>
<dbReference type="Proteomes" id="UP000009138">
    <property type="component" value="Unassembled WGS sequence"/>
</dbReference>